<dbReference type="Proteomes" id="UP000291343">
    <property type="component" value="Unassembled WGS sequence"/>
</dbReference>
<reference evidence="2 3" key="1">
    <citation type="journal article" date="2017" name="Gigascience">
        <title>Genome sequence of the small brown planthopper, Laodelphax striatellus.</title>
        <authorList>
            <person name="Zhu J."/>
            <person name="Jiang F."/>
            <person name="Wang X."/>
            <person name="Yang P."/>
            <person name="Bao Y."/>
            <person name="Zhao W."/>
            <person name="Wang W."/>
            <person name="Lu H."/>
            <person name="Wang Q."/>
            <person name="Cui N."/>
            <person name="Li J."/>
            <person name="Chen X."/>
            <person name="Luo L."/>
            <person name="Yu J."/>
            <person name="Kang L."/>
            <person name="Cui F."/>
        </authorList>
    </citation>
    <scope>NUCLEOTIDE SEQUENCE [LARGE SCALE GENOMIC DNA]</scope>
    <source>
        <strain evidence="2">Lst14</strain>
    </source>
</reference>
<feature type="region of interest" description="Disordered" evidence="1">
    <location>
        <begin position="1"/>
        <end position="41"/>
    </location>
</feature>
<name>A0A482X9E6_LAOST</name>
<evidence type="ECO:0000256" key="1">
    <source>
        <dbReference type="SAM" id="MobiDB-lite"/>
    </source>
</evidence>
<dbReference type="InParanoid" id="A0A482X9E6"/>
<dbReference type="EMBL" id="QKKF02015150">
    <property type="protein sequence ID" value="RZF42434.1"/>
    <property type="molecule type" value="Genomic_DNA"/>
</dbReference>
<proteinExistence type="predicted"/>
<evidence type="ECO:0000313" key="2">
    <source>
        <dbReference type="EMBL" id="RZF42434.1"/>
    </source>
</evidence>
<gene>
    <name evidence="2" type="ORF">LSTR_LSTR015535</name>
</gene>
<organism evidence="2 3">
    <name type="scientific">Laodelphax striatellus</name>
    <name type="common">Small brown planthopper</name>
    <name type="synonym">Delphax striatella</name>
    <dbReference type="NCBI Taxonomy" id="195883"/>
    <lineage>
        <taxon>Eukaryota</taxon>
        <taxon>Metazoa</taxon>
        <taxon>Ecdysozoa</taxon>
        <taxon>Arthropoda</taxon>
        <taxon>Hexapoda</taxon>
        <taxon>Insecta</taxon>
        <taxon>Pterygota</taxon>
        <taxon>Neoptera</taxon>
        <taxon>Paraneoptera</taxon>
        <taxon>Hemiptera</taxon>
        <taxon>Auchenorrhyncha</taxon>
        <taxon>Fulgoroidea</taxon>
        <taxon>Delphacidae</taxon>
        <taxon>Criomorphinae</taxon>
        <taxon>Laodelphax</taxon>
    </lineage>
</organism>
<protein>
    <submittedName>
        <fullName evidence="2">Uncharacterized protein</fullName>
    </submittedName>
</protein>
<sequence length="157" mass="17989">MEEAEGRQSKPKFLQPKIPQIHAELQQRRRPPGHGQARGPCRQARGFMAALEDYSGLIRRPISTYFNIIRGENIIELNPIRNQPHQLTTLSIAQAMSFLVQGQITLIEFSRRVSHQTDSLFDVLNHPLQKDKGLLEEELEENNEAPPSRVVWIGSWC</sequence>
<accession>A0A482X9E6</accession>
<dbReference type="AlphaFoldDB" id="A0A482X9E6"/>
<keyword evidence="3" id="KW-1185">Reference proteome</keyword>
<evidence type="ECO:0000313" key="3">
    <source>
        <dbReference type="Proteomes" id="UP000291343"/>
    </source>
</evidence>
<comment type="caution">
    <text evidence="2">The sequence shown here is derived from an EMBL/GenBank/DDBJ whole genome shotgun (WGS) entry which is preliminary data.</text>
</comment>